<evidence type="ECO:0000256" key="1">
    <source>
        <dbReference type="SAM" id="MobiDB-lite"/>
    </source>
</evidence>
<feature type="region of interest" description="Disordered" evidence="1">
    <location>
        <begin position="108"/>
        <end position="150"/>
    </location>
</feature>
<dbReference type="OrthoDB" id="2015405at2759"/>
<dbReference type="InParanoid" id="A0A409WXJ6"/>
<dbReference type="Proteomes" id="UP000284706">
    <property type="component" value="Unassembled WGS sequence"/>
</dbReference>
<comment type="caution">
    <text evidence="2">The sequence shown here is derived from an EMBL/GenBank/DDBJ whole genome shotgun (WGS) entry which is preliminary data.</text>
</comment>
<keyword evidence="3" id="KW-1185">Reference proteome</keyword>
<feature type="compositionally biased region" description="Polar residues" evidence="1">
    <location>
        <begin position="34"/>
        <end position="44"/>
    </location>
</feature>
<dbReference type="PANTHER" id="PTHR30466:SF1">
    <property type="entry name" value="FMN REDUCTASE (NADH) RUTF"/>
    <property type="match status" value="1"/>
</dbReference>
<feature type="compositionally biased region" description="Pro residues" evidence="1">
    <location>
        <begin position="72"/>
        <end position="83"/>
    </location>
</feature>
<reference evidence="2 3" key="1">
    <citation type="journal article" date="2018" name="Evol. Lett.">
        <title>Horizontal gene cluster transfer increased hallucinogenic mushroom diversity.</title>
        <authorList>
            <person name="Reynolds H.T."/>
            <person name="Vijayakumar V."/>
            <person name="Gluck-Thaler E."/>
            <person name="Korotkin H.B."/>
            <person name="Matheny P.B."/>
            <person name="Slot J.C."/>
        </authorList>
    </citation>
    <scope>NUCLEOTIDE SEQUENCE [LARGE SCALE GENOMIC DNA]</scope>
    <source>
        <strain evidence="2 3">SRW20</strain>
    </source>
</reference>
<evidence type="ECO:0000313" key="2">
    <source>
        <dbReference type="EMBL" id="PPQ83243.1"/>
    </source>
</evidence>
<accession>A0A409WXJ6</accession>
<dbReference type="InterPro" id="IPR012349">
    <property type="entry name" value="Split_barrel_FMN-bd"/>
</dbReference>
<dbReference type="PANTHER" id="PTHR30466">
    <property type="entry name" value="FLAVIN REDUCTASE"/>
    <property type="match status" value="1"/>
</dbReference>
<dbReference type="AlphaFoldDB" id="A0A409WXJ6"/>
<dbReference type="GO" id="GO:0042602">
    <property type="term" value="F:riboflavin reductase (NADPH) activity"/>
    <property type="evidence" value="ECO:0007669"/>
    <property type="project" value="TreeGrafter"/>
</dbReference>
<feature type="compositionally biased region" description="Polar residues" evidence="1">
    <location>
        <begin position="15"/>
        <end position="27"/>
    </location>
</feature>
<dbReference type="EMBL" id="NHYE01004638">
    <property type="protein sequence ID" value="PPQ83243.1"/>
    <property type="molecule type" value="Genomic_DNA"/>
</dbReference>
<dbReference type="STRING" id="231916.A0A409WXJ6"/>
<feature type="compositionally biased region" description="Low complexity" evidence="1">
    <location>
        <begin position="293"/>
        <end position="303"/>
    </location>
</feature>
<feature type="compositionally biased region" description="Basic and acidic residues" evidence="1">
    <location>
        <begin position="214"/>
        <end position="232"/>
    </location>
</feature>
<feature type="compositionally biased region" description="Basic residues" evidence="1">
    <location>
        <begin position="126"/>
        <end position="141"/>
    </location>
</feature>
<organism evidence="2 3">
    <name type="scientific">Gymnopilus dilepis</name>
    <dbReference type="NCBI Taxonomy" id="231916"/>
    <lineage>
        <taxon>Eukaryota</taxon>
        <taxon>Fungi</taxon>
        <taxon>Dikarya</taxon>
        <taxon>Basidiomycota</taxon>
        <taxon>Agaricomycotina</taxon>
        <taxon>Agaricomycetes</taxon>
        <taxon>Agaricomycetidae</taxon>
        <taxon>Agaricales</taxon>
        <taxon>Agaricineae</taxon>
        <taxon>Hymenogastraceae</taxon>
        <taxon>Gymnopilus</taxon>
    </lineage>
</organism>
<feature type="region of interest" description="Disordered" evidence="1">
    <location>
        <begin position="272"/>
        <end position="321"/>
    </location>
</feature>
<sequence>MTSPFPACRRLALSSRLSGAPSRSTRSLCPPSRASGQCASTHGRPSTLRVSGRRHSSTNAKARPQQKVPTPSSSPLPPPPVSSLPPNLKHDLRMLLRELAQPVAVLTSLMPPPSSSRPSSPNAPKPKLKPSKKENKLHRPSTHGPSPPLYHGATLSSFTSIAMDPYPLVCFALRVPSRMADGLREAVEQEERDNKAMEAARVRADEAARAREMARAKEGSAREKEEVREDGTIKLGKHRKWRAPPDPDRAHMVINLLSRGQEEAAVRFSRPDLYPTPFAEPLPPRPPSPSPSPSSSSSPNPKSHTSHRGKREPNLPTPTPCTLSKEGFPILLDSLGALSCRLVAGPIPLHDVNYLSQLVTDSPSSFASPPGKPLLGKGEVASQLFIARVVRVEDVPRLGEGKEGEELKPLIYHRRGYTTCEEGEQGDS</sequence>
<proteinExistence type="predicted"/>
<evidence type="ECO:0000313" key="3">
    <source>
        <dbReference type="Proteomes" id="UP000284706"/>
    </source>
</evidence>
<gene>
    <name evidence="2" type="ORF">CVT26_014766</name>
</gene>
<feature type="region of interest" description="Disordered" evidence="1">
    <location>
        <begin position="214"/>
        <end position="246"/>
    </location>
</feature>
<protein>
    <submittedName>
        <fullName evidence="2">Uncharacterized protein</fullName>
    </submittedName>
</protein>
<feature type="region of interest" description="Disordered" evidence="1">
    <location>
        <begin position="14"/>
        <end position="87"/>
    </location>
</feature>
<name>A0A409WXJ6_9AGAR</name>
<feature type="compositionally biased region" description="Pro residues" evidence="1">
    <location>
        <begin position="278"/>
        <end position="292"/>
    </location>
</feature>
<dbReference type="InterPro" id="IPR050268">
    <property type="entry name" value="NADH-dep_flavin_reductase"/>
</dbReference>
<dbReference type="Gene3D" id="2.30.110.10">
    <property type="entry name" value="Electron Transport, Fmn-binding Protein, Chain A"/>
    <property type="match status" value="1"/>
</dbReference>